<dbReference type="GO" id="GO:0003729">
    <property type="term" value="F:mRNA binding"/>
    <property type="evidence" value="ECO:0007669"/>
    <property type="project" value="TreeGrafter"/>
</dbReference>
<feature type="compositionally biased region" description="Low complexity" evidence="6">
    <location>
        <begin position="21"/>
        <end position="37"/>
    </location>
</feature>
<keyword evidence="5" id="KW-0648">Protein biosynthesis</keyword>
<dbReference type="SMR" id="A0A482WZS0"/>
<feature type="compositionally biased region" description="Basic residues" evidence="6">
    <location>
        <begin position="10"/>
        <end position="20"/>
    </location>
</feature>
<dbReference type="Gene3D" id="1.25.40.180">
    <property type="match status" value="3"/>
</dbReference>
<dbReference type="GO" id="GO:0003743">
    <property type="term" value="F:translation initiation factor activity"/>
    <property type="evidence" value="ECO:0007669"/>
    <property type="project" value="UniProtKB-KW"/>
</dbReference>
<dbReference type="OrthoDB" id="6631006at2759"/>
<keyword evidence="10" id="KW-1185">Reference proteome</keyword>
<feature type="region of interest" description="Disordered" evidence="6">
    <location>
        <begin position="284"/>
        <end position="338"/>
    </location>
</feature>
<dbReference type="SUPFAM" id="SSF48371">
    <property type="entry name" value="ARM repeat"/>
    <property type="match status" value="3"/>
</dbReference>
<dbReference type="PANTHER" id="PTHR23253:SF78">
    <property type="entry name" value="EUKARYOTIC TRANSLATION INITIATION FACTOR 4G1, ISOFORM B-RELATED"/>
    <property type="match status" value="1"/>
</dbReference>
<dbReference type="EMBL" id="QKKF02020886">
    <property type="protein sequence ID" value="RZF39039.1"/>
    <property type="molecule type" value="Genomic_DNA"/>
</dbReference>
<feature type="compositionally biased region" description="Polar residues" evidence="6">
    <location>
        <begin position="802"/>
        <end position="817"/>
    </location>
</feature>
<accession>A0A482WZS0</accession>
<feature type="region of interest" description="Disordered" evidence="6">
    <location>
        <begin position="184"/>
        <end position="239"/>
    </location>
</feature>
<evidence type="ECO:0000256" key="5">
    <source>
        <dbReference type="ARBA" id="ARBA00022917"/>
    </source>
</evidence>
<comment type="caution">
    <text evidence="9">The sequence shown here is derived from an EMBL/GenBank/DDBJ whole genome shotgun (WGS) entry which is preliminary data.</text>
</comment>
<dbReference type="PANTHER" id="PTHR23253">
    <property type="entry name" value="EUKARYOTIC TRANSLATION INITIATION FACTOR 4 GAMMA"/>
    <property type="match status" value="1"/>
</dbReference>
<evidence type="ECO:0008006" key="11">
    <source>
        <dbReference type="Google" id="ProtNLM"/>
    </source>
</evidence>
<dbReference type="CDD" id="cd11559">
    <property type="entry name" value="W2_eIF4G1_like"/>
    <property type="match status" value="1"/>
</dbReference>
<feature type="compositionally biased region" description="Basic and acidic residues" evidence="6">
    <location>
        <begin position="647"/>
        <end position="656"/>
    </location>
</feature>
<dbReference type="FunCoup" id="A0A482WZS0">
    <property type="interactions" value="1289"/>
</dbReference>
<proteinExistence type="inferred from homology"/>
<dbReference type="Pfam" id="PF02854">
    <property type="entry name" value="MIF4G"/>
    <property type="match status" value="1"/>
</dbReference>
<evidence type="ECO:0000256" key="3">
    <source>
        <dbReference type="ARBA" id="ARBA00022553"/>
    </source>
</evidence>
<evidence type="ECO:0000256" key="6">
    <source>
        <dbReference type="SAM" id="MobiDB-lite"/>
    </source>
</evidence>
<keyword evidence="3" id="KW-0597">Phosphoprotein</keyword>
<feature type="region of interest" description="Disordered" evidence="6">
    <location>
        <begin position="1"/>
        <end position="134"/>
    </location>
</feature>
<organism evidence="9 10">
    <name type="scientific">Laodelphax striatellus</name>
    <name type="common">Small brown planthopper</name>
    <name type="synonym">Delphax striatella</name>
    <dbReference type="NCBI Taxonomy" id="195883"/>
    <lineage>
        <taxon>Eukaryota</taxon>
        <taxon>Metazoa</taxon>
        <taxon>Ecdysozoa</taxon>
        <taxon>Arthropoda</taxon>
        <taxon>Hexapoda</taxon>
        <taxon>Insecta</taxon>
        <taxon>Pterygota</taxon>
        <taxon>Neoptera</taxon>
        <taxon>Paraneoptera</taxon>
        <taxon>Hemiptera</taxon>
        <taxon>Auchenorrhyncha</taxon>
        <taxon>Fulgoroidea</taxon>
        <taxon>Delphacidae</taxon>
        <taxon>Criomorphinae</taxon>
        <taxon>Laodelphax</taxon>
    </lineage>
</organism>
<dbReference type="Pfam" id="PF21140">
    <property type="entry name" value="eIF4G1-like_eIF4E-bd"/>
    <property type="match status" value="1"/>
</dbReference>
<evidence type="ECO:0000256" key="2">
    <source>
        <dbReference type="ARBA" id="ARBA00022540"/>
    </source>
</evidence>
<dbReference type="InterPro" id="IPR003307">
    <property type="entry name" value="W2_domain"/>
</dbReference>
<name>A0A482WZS0_LAOST</name>
<dbReference type="InterPro" id="IPR016024">
    <property type="entry name" value="ARM-type_fold"/>
</dbReference>
<evidence type="ECO:0000259" key="8">
    <source>
        <dbReference type="PROSITE" id="PS51366"/>
    </source>
</evidence>
<dbReference type="InterPro" id="IPR003891">
    <property type="entry name" value="Initiation_fac_eIF4g_MI"/>
</dbReference>
<feature type="compositionally biased region" description="Low complexity" evidence="6">
    <location>
        <begin position="208"/>
        <end position="222"/>
    </location>
</feature>
<evidence type="ECO:0000313" key="9">
    <source>
        <dbReference type="EMBL" id="RZF39039.1"/>
    </source>
</evidence>
<feature type="compositionally biased region" description="Basic and acidic residues" evidence="6">
    <location>
        <begin position="826"/>
        <end position="836"/>
    </location>
</feature>
<evidence type="ECO:0000256" key="1">
    <source>
        <dbReference type="ARBA" id="ARBA00005775"/>
    </source>
</evidence>
<dbReference type="SMART" id="SM00543">
    <property type="entry name" value="MIF4G"/>
    <property type="match status" value="1"/>
</dbReference>
<evidence type="ECO:0000259" key="7">
    <source>
        <dbReference type="PROSITE" id="PS51363"/>
    </source>
</evidence>
<evidence type="ECO:0000256" key="4">
    <source>
        <dbReference type="ARBA" id="ARBA00022845"/>
    </source>
</evidence>
<feature type="region of interest" description="Disordered" evidence="6">
    <location>
        <begin position="788"/>
        <end position="884"/>
    </location>
</feature>
<feature type="region of interest" description="Disordered" evidence="6">
    <location>
        <begin position="632"/>
        <end position="711"/>
    </location>
</feature>
<dbReference type="InterPro" id="IPR003890">
    <property type="entry name" value="MIF4G-like_typ-3"/>
</dbReference>
<dbReference type="AlphaFoldDB" id="A0A482WZS0"/>
<dbReference type="GO" id="GO:0006417">
    <property type="term" value="P:regulation of translation"/>
    <property type="evidence" value="ECO:0007669"/>
    <property type="project" value="UniProtKB-KW"/>
</dbReference>
<dbReference type="InParanoid" id="A0A482WZS0"/>
<protein>
    <recommendedName>
        <fullName evidence="11">MI domain-containing protein</fullName>
    </recommendedName>
</protein>
<feature type="domain" description="MI" evidence="8">
    <location>
        <begin position="884"/>
        <end position="1011"/>
    </location>
</feature>
<dbReference type="Proteomes" id="UP000291343">
    <property type="component" value="Unassembled WGS sequence"/>
</dbReference>
<feature type="compositionally biased region" description="Basic and acidic residues" evidence="6">
    <location>
        <begin position="117"/>
        <end position="130"/>
    </location>
</feature>
<keyword evidence="2" id="KW-0396">Initiation factor</keyword>
<feature type="compositionally biased region" description="Low complexity" evidence="6">
    <location>
        <begin position="285"/>
        <end position="296"/>
    </location>
</feature>
<dbReference type="SMART" id="SM00515">
    <property type="entry name" value="eIF5C"/>
    <property type="match status" value="1"/>
</dbReference>
<reference evidence="9 10" key="1">
    <citation type="journal article" date="2017" name="Gigascience">
        <title>Genome sequence of the small brown planthopper, Laodelphax striatellus.</title>
        <authorList>
            <person name="Zhu J."/>
            <person name="Jiang F."/>
            <person name="Wang X."/>
            <person name="Yang P."/>
            <person name="Bao Y."/>
            <person name="Zhao W."/>
            <person name="Wang W."/>
            <person name="Lu H."/>
            <person name="Wang Q."/>
            <person name="Cui N."/>
            <person name="Li J."/>
            <person name="Chen X."/>
            <person name="Luo L."/>
            <person name="Yu J."/>
            <person name="Kang L."/>
            <person name="Cui F."/>
        </authorList>
    </citation>
    <scope>NUCLEOTIDE SEQUENCE [LARGE SCALE GENOMIC DNA]</scope>
    <source>
        <strain evidence="9">Lst14</strain>
    </source>
</reference>
<gene>
    <name evidence="9" type="ORF">LSTR_LSTR014814</name>
</gene>
<dbReference type="STRING" id="195883.A0A482WZS0"/>
<dbReference type="PROSITE" id="PS51366">
    <property type="entry name" value="MI"/>
    <property type="match status" value="1"/>
</dbReference>
<feature type="compositionally biased region" description="Polar residues" evidence="6">
    <location>
        <begin position="308"/>
        <end position="326"/>
    </location>
</feature>
<feature type="domain" description="W2" evidence="7">
    <location>
        <begin position="1076"/>
        <end position="1249"/>
    </location>
</feature>
<feature type="compositionally biased region" description="Polar residues" evidence="6">
    <location>
        <begin position="48"/>
        <end position="60"/>
    </location>
</feature>
<comment type="similarity">
    <text evidence="1">Belongs to the eukaryotic initiation factor 4G family.</text>
</comment>
<evidence type="ECO:0000313" key="10">
    <source>
        <dbReference type="Proteomes" id="UP000291343"/>
    </source>
</evidence>
<dbReference type="InterPro" id="IPR049485">
    <property type="entry name" value="eIF4G1-like_eIF4E-bd"/>
</dbReference>
<keyword evidence="4" id="KW-0810">Translation regulation</keyword>
<dbReference type="FunFam" id="1.25.40.180:FF:000042">
    <property type="entry name" value="Eukaryotic translation initiation factor 4 gamma"/>
    <property type="match status" value="1"/>
</dbReference>
<dbReference type="PROSITE" id="PS51363">
    <property type="entry name" value="W2"/>
    <property type="match status" value="1"/>
</dbReference>
<sequence>MEPTNNNTFPRRRSRRRGRNSRNSSRNSSLNRSQNWRKVNGNEDYSRKNSLPVTTTTTAADHNRNAVVDGNDLHSRLNGLSHESRQSSTDNVVDIGSVEDADSKACQRQATKKNKKLKEFNQKGAKKEGSEMDAFTENNVEEKSGAATPTNNKLPASDAAIKDELQEKLVAAKNEENIKVSAAAALSKSEPPPPVPADNNNSPLIEKATPTAATTPTQPQQPVLKHKYKEDQWSPLNPDGKKKYDREFLMGLQNDPQATKKPDNLPNIDIVQLDAPNRGNKFANQMSSSYSSSQMSRGGPDFAPNFFPKSSSMRGSLPKRNSQQGNKGAKGPVKAVHVSTSLREDKRLKDSENAWKPTRLKEAKDLTEEDKKTQELYKKVRSILNKLTPQKFDTLVNQVRKLPIDTSERMEGVINLVFDKAIAEPGYSKAYANMCKLVSNMEVKDSSSEKSEKNGENEKKVVFRKSLIMRCQYEFESNKAAELCSAQRLKEIDECTDPEKKRELQLSYEEEERRIRKKSVGNVRFIGELYILDMLTAPIMHRCINNLLHQHEEEPLECLCKLLTTIGKKLELATNKQNETARMENKKNAELTSLDTYFATMKELSQKRENSKLSSRVRFMLQDVIDLKQNKWVPRRDENNPKTMDQIQREANRESMETSIALQTHRKQDSRGGGGYDNDRRGGGGGGGGRNRSMNQNDDKDGWQSVGGNKNFRSQTQSYAMDFNRLKMLKQHVDQEPRHVSLGSAANFSSWSRGSIGVKSASMGGGGGMDALGGSKSSVTSSNKFEALSARDDQRKAPQISFGGSSKPQSRITQSPSIEKWLNDSSRPEAEAERRSSSQRRPQKSQPSSRDHTPSPAPTPAPAPAVAAPTAPLSNQQQEEKDKQIKRTAISTLGEFIENKNVDEALQCVGVFTSAADKMAVVKQMLDFAFETKTKTNTCQGLGTLLVELVKGEVISAVPHILTVFKEYLADVVEFEMWIDSPKIFQYFSEVIVPLVQSSMLSFSNLSELCKRHIKEDAGVHVKKMIAAIINTLVKEFSNEWVKNKWISSKVEPSDFGFDTNNADDQKTLQFLSPTRSETPANSRMSMNEVQTKLVSFLQNDHMKCEEICDWINTNVGEDVKKPAFISALITAICEVSFNNSKKPFEAGLKTHSNLIRKYVSTQNLDELDLEVQCLTSVTAFVHKVEHPQGLLLMIFNYLWECGLICNESFISWKERRQGGMEEGKGVALKSLVSFFTSLNEGDLSDSVS</sequence>
<dbReference type="GO" id="GO:0016281">
    <property type="term" value="C:eukaryotic translation initiation factor 4F complex"/>
    <property type="evidence" value="ECO:0007669"/>
    <property type="project" value="TreeGrafter"/>
</dbReference>